<evidence type="ECO:0000313" key="5">
    <source>
        <dbReference type="Proteomes" id="UP001140206"/>
    </source>
</evidence>
<feature type="transmembrane region" description="Helical" evidence="2">
    <location>
        <begin position="26"/>
        <end position="46"/>
    </location>
</feature>
<organism evidence="4 5">
    <name type="scientific">Rhynchospora pubera</name>
    <dbReference type="NCBI Taxonomy" id="906938"/>
    <lineage>
        <taxon>Eukaryota</taxon>
        <taxon>Viridiplantae</taxon>
        <taxon>Streptophyta</taxon>
        <taxon>Embryophyta</taxon>
        <taxon>Tracheophyta</taxon>
        <taxon>Spermatophyta</taxon>
        <taxon>Magnoliopsida</taxon>
        <taxon>Liliopsida</taxon>
        <taxon>Poales</taxon>
        <taxon>Cyperaceae</taxon>
        <taxon>Cyperoideae</taxon>
        <taxon>Rhynchosporeae</taxon>
        <taxon>Rhynchospora</taxon>
    </lineage>
</organism>
<feature type="domain" description="DUF4220" evidence="3">
    <location>
        <begin position="60"/>
        <end position="390"/>
    </location>
</feature>
<name>A0AAV8GJ80_9POAL</name>
<keyword evidence="5" id="KW-1185">Reference proteome</keyword>
<feature type="transmembrane region" description="Helical" evidence="2">
    <location>
        <begin position="221"/>
        <end position="245"/>
    </location>
</feature>
<evidence type="ECO:0000259" key="3">
    <source>
        <dbReference type="Pfam" id="PF13968"/>
    </source>
</evidence>
<sequence>MSERSIQEAMNNIIEKTSALWKNDKIKVLVMLSLVLQIVLIFFAPFRKRSHGIWLHRLLWLAYLGADYISTLALGSILTDRYCNVGADLTKQTLTAFWAPFLLVHLGGPDNITSYSVEDNELWLRHFFGVVVQVSVALVVLVLSMMKTTRLLVPSILIFIVGIIKFGGRTFALRAASTKQIKHSAVKKDQLAYLVSTYRDVSRPDAQSNGETLSDISEAKFILLVYCYFFIFKPHIVGTLVTSAWQIRHLRMHNKEDIDFRFISIELSFFYDILHTKATVVHRMACRVIRIASLVSIMIAFYLFHTTEKRGYESSDLIITYTLLSVALFLEFYSALHLVISKWTVISLLRLNKKWTTTLAKLISRVENHIFCLGNKGQWSERMGQYSLIKAVLKNKESNRFKKAWDFLFEGEESAKVSKILEKTVIKHAKNLVEPLEQYGEYVDLITRMRSSWISNSTLDRYNLTEIKNKMKEETFEQSIMLWHMVTDICYFVTNNAPRNSEQGQMREALYRLSHDVPSHGETINDASRNRRNYNGGNNLRM</sequence>
<feature type="transmembrane region" description="Helical" evidence="2">
    <location>
        <begin position="151"/>
        <end position="168"/>
    </location>
</feature>
<dbReference type="AlphaFoldDB" id="A0AAV8GJ80"/>
<feature type="compositionally biased region" description="Low complexity" evidence="1">
    <location>
        <begin position="533"/>
        <end position="542"/>
    </location>
</feature>
<reference evidence="4" key="1">
    <citation type="submission" date="2022-08" db="EMBL/GenBank/DDBJ databases">
        <authorList>
            <person name="Marques A."/>
        </authorList>
    </citation>
    <scope>NUCLEOTIDE SEQUENCE</scope>
    <source>
        <strain evidence="4">RhyPub2mFocal</strain>
        <tissue evidence="4">Leaves</tissue>
    </source>
</reference>
<dbReference type="Pfam" id="PF13968">
    <property type="entry name" value="DUF4220"/>
    <property type="match status" value="1"/>
</dbReference>
<comment type="caution">
    <text evidence="4">The sequence shown here is derived from an EMBL/GenBank/DDBJ whole genome shotgun (WGS) entry which is preliminary data.</text>
</comment>
<keyword evidence="2" id="KW-1133">Transmembrane helix</keyword>
<proteinExistence type="predicted"/>
<dbReference type="EMBL" id="JAMFTS010000001">
    <property type="protein sequence ID" value="KAJ4803521.1"/>
    <property type="molecule type" value="Genomic_DNA"/>
</dbReference>
<keyword evidence="2" id="KW-0812">Transmembrane</keyword>
<feature type="transmembrane region" description="Helical" evidence="2">
    <location>
        <begin position="58"/>
        <end position="78"/>
    </location>
</feature>
<feature type="transmembrane region" description="Helical" evidence="2">
    <location>
        <begin position="288"/>
        <end position="305"/>
    </location>
</feature>
<gene>
    <name evidence="4" type="ORF">LUZ62_016087</name>
</gene>
<dbReference type="InterPro" id="IPR025315">
    <property type="entry name" value="DUF4220"/>
</dbReference>
<evidence type="ECO:0000256" key="1">
    <source>
        <dbReference type="SAM" id="MobiDB-lite"/>
    </source>
</evidence>
<feature type="transmembrane region" description="Helical" evidence="2">
    <location>
        <begin position="123"/>
        <end position="144"/>
    </location>
</feature>
<feature type="region of interest" description="Disordered" evidence="1">
    <location>
        <begin position="520"/>
        <end position="542"/>
    </location>
</feature>
<keyword evidence="2" id="KW-0472">Membrane</keyword>
<evidence type="ECO:0000313" key="4">
    <source>
        <dbReference type="EMBL" id="KAJ4803521.1"/>
    </source>
</evidence>
<feature type="transmembrane region" description="Helical" evidence="2">
    <location>
        <begin position="317"/>
        <end position="340"/>
    </location>
</feature>
<protein>
    <recommendedName>
        <fullName evidence="3">DUF4220 domain-containing protein</fullName>
    </recommendedName>
</protein>
<accession>A0AAV8GJ80</accession>
<dbReference type="Proteomes" id="UP001140206">
    <property type="component" value="Chromosome 1"/>
</dbReference>
<dbReference type="PANTHER" id="PTHR31325">
    <property type="entry name" value="OS01G0798800 PROTEIN-RELATED"/>
    <property type="match status" value="1"/>
</dbReference>
<evidence type="ECO:0000256" key="2">
    <source>
        <dbReference type="SAM" id="Phobius"/>
    </source>
</evidence>